<reference evidence="2 3" key="1">
    <citation type="submission" date="2024-02" db="EMBL/GenBank/DDBJ databases">
        <authorList>
            <person name="Chen Y."/>
            <person name="Shah S."/>
            <person name="Dougan E. K."/>
            <person name="Thang M."/>
            <person name="Chan C."/>
        </authorList>
    </citation>
    <scope>NUCLEOTIDE SEQUENCE [LARGE SCALE GENOMIC DNA]</scope>
</reference>
<keyword evidence="3" id="KW-1185">Reference proteome</keyword>
<dbReference type="EMBL" id="CAXAMN010027694">
    <property type="protein sequence ID" value="CAK9112302.1"/>
    <property type="molecule type" value="Genomic_DNA"/>
</dbReference>
<dbReference type="Proteomes" id="UP001642484">
    <property type="component" value="Unassembled WGS sequence"/>
</dbReference>
<feature type="compositionally biased region" description="Basic and acidic residues" evidence="1">
    <location>
        <begin position="91"/>
        <end position="118"/>
    </location>
</feature>
<accession>A0ABP0SIS4</accession>
<feature type="region of interest" description="Disordered" evidence="1">
    <location>
        <begin position="83"/>
        <end position="118"/>
    </location>
</feature>
<name>A0ABP0SIS4_9DINO</name>
<feature type="region of interest" description="Disordered" evidence="1">
    <location>
        <begin position="944"/>
        <end position="965"/>
    </location>
</feature>
<proteinExistence type="predicted"/>
<gene>
    <name evidence="2" type="ORF">CCMP2556_LOCUS52078</name>
</gene>
<protein>
    <submittedName>
        <fullName evidence="2">Uncharacterized protein</fullName>
    </submittedName>
</protein>
<comment type="caution">
    <text evidence="2">The sequence shown here is derived from an EMBL/GenBank/DDBJ whole genome shotgun (WGS) entry which is preliminary data.</text>
</comment>
<sequence length="965" mass="107545">MKTVRDFLGSIGVTWPAFQKIHTRRRFAPMKKCNQCSDGGFVALQTKILEDGKIQCPACSELLSVCGFQPEDLSRFIARLEENGPQSNAEPDGKETEAKAAKADDANEKEATDPASKEEQADAFAYVRQFAPDIELLQPGDYGKKFGYRCRICTSKNYPQGKIGELHAAKPYAVKHFLEQHMNSVTHQRQLAAKKKASEEDLVPCAGISVKDPRSGHLYALRQEFSLWSQFTNFEAHAKHKYRREANSEEGDVWYITSASCKGRCKPLGDAVRPVCDACFALTDSHAVPRNVARFGVKYYAACLLSARLFLPKADQNAVELEIQQSGLYQKDQKKMDNILRMRADNLQQFVRASICSEHTRTDAMKQFISTVVTPSLRVNVASVSDRLASTIAQFSACISAGNFSDLDTAALKVAVAAISGDLDEHPMILGLALQCQKKLQREKRGITSMCGRKNSHETEREQTLIAEAGMQLAITSGNSSLLREFGMNLQSVRVSLDILEENSLPTPALALWDANWLKENFIVANQRFRQHPGSSRCRLVVAFDETYLTRTLCQMKIGGRVGLVGGAWLPASSSSCFLPLDKGDIDVKGTPKASTMLHFLGWCPSSPKKTPLSLCSMPVEHSRQTMKGAVRGKWLLLEICGKFMEQSQGTVKALVFDGHTCHVYIRKLLHGQTDDIDMDEVREIPFFKDLVYEPVPVNCLPHFPMRIARQGRDGECIWGLGGVCHANKNTGGQLSSCLRTLLYGDYFCDMVAAREHGLPPAAFGRSNPMSDSLQAILMNPFYLVKEESFSLDDMQIPWSLRGALVHNMVVAMCVAPMLNQRLKLQERCEIALSGFVSMDLFWMVAEQKCQQLKLPKGSCFMSGQTCSNLQYCALSAALICLTKSEDFNPWRFSIGRLSEMPIEHQFGYLRSQFSNSQMTARGFFQADCRQALKVNKVLRKTALPSQKPEPALTPDEPLDFHHVP</sequence>
<organism evidence="2 3">
    <name type="scientific">Durusdinium trenchii</name>
    <dbReference type="NCBI Taxonomy" id="1381693"/>
    <lineage>
        <taxon>Eukaryota</taxon>
        <taxon>Sar</taxon>
        <taxon>Alveolata</taxon>
        <taxon>Dinophyceae</taxon>
        <taxon>Suessiales</taxon>
        <taxon>Symbiodiniaceae</taxon>
        <taxon>Durusdinium</taxon>
    </lineage>
</organism>
<evidence type="ECO:0000313" key="2">
    <source>
        <dbReference type="EMBL" id="CAK9112302.1"/>
    </source>
</evidence>
<evidence type="ECO:0000313" key="3">
    <source>
        <dbReference type="Proteomes" id="UP001642484"/>
    </source>
</evidence>
<evidence type="ECO:0000256" key="1">
    <source>
        <dbReference type="SAM" id="MobiDB-lite"/>
    </source>
</evidence>